<evidence type="ECO:0000313" key="1">
    <source>
        <dbReference type="EMBL" id="CAJ2509029.1"/>
    </source>
</evidence>
<accession>A0AAI8VQX2</accession>
<dbReference type="InterPro" id="IPR021917">
    <property type="entry name" value="Unchr_Zn-peptidase-like"/>
</dbReference>
<reference evidence="1" key="1">
    <citation type="submission" date="2023-10" db="EMBL/GenBank/DDBJ databases">
        <authorList>
            <person name="Hackl T."/>
        </authorList>
    </citation>
    <scope>NUCLEOTIDE SEQUENCE</scope>
</reference>
<dbReference type="Proteomes" id="UP001295740">
    <property type="component" value="Unassembled WGS sequence"/>
</dbReference>
<keyword evidence="2" id="KW-1185">Reference proteome</keyword>
<dbReference type="EMBL" id="CAUWAG010000012">
    <property type="protein sequence ID" value="CAJ2509029.1"/>
    <property type="molecule type" value="Genomic_DNA"/>
</dbReference>
<protein>
    <submittedName>
        <fullName evidence="1">Uu.00g140550.m01.CDS01</fullName>
    </submittedName>
</protein>
<organism evidence="1 2">
    <name type="scientific">Anthostomella pinea</name>
    <dbReference type="NCBI Taxonomy" id="933095"/>
    <lineage>
        <taxon>Eukaryota</taxon>
        <taxon>Fungi</taxon>
        <taxon>Dikarya</taxon>
        <taxon>Ascomycota</taxon>
        <taxon>Pezizomycotina</taxon>
        <taxon>Sordariomycetes</taxon>
        <taxon>Xylariomycetidae</taxon>
        <taxon>Xylariales</taxon>
        <taxon>Xylariaceae</taxon>
        <taxon>Anthostomella</taxon>
    </lineage>
</organism>
<sequence>MDVDVEQARYELVKFGPIAKCQSDLMVALAMNIHAAVMVEYRGYRGSPIAPRPRSRCPTLPTTTSNLEAPGEAGNIGIGARRHETVHLFGCPHQESGVIATVGLLLGRNLNQIRRQVD</sequence>
<name>A0AAI8VQX2_9PEZI</name>
<comment type="caution">
    <text evidence="1">The sequence shown here is derived from an EMBL/GenBank/DDBJ whole genome shotgun (WGS) entry which is preliminary data.</text>
</comment>
<dbReference type="Pfam" id="PF12044">
    <property type="entry name" value="Metallopep"/>
    <property type="match status" value="1"/>
</dbReference>
<dbReference type="AlphaFoldDB" id="A0AAI8VQX2"/>
<gene>
    <name evidence="1" type="ORF">KHLLAP_LOCUS9497</name>
</gene>
<evidence type="ECO:0000313" key="2">
    <source>
        <dbReference type="Proteomes" id="UP001295740"/>
    </source>
</evidence>
<proteinExistence type="predicted"/>